<dbReference type="GO" id="GO:0016020">
    <property type="term" value="C:membrane"/>
    <property type="evidence" value="ECO:0007669"/>
    <property type="project" value="UniProtKB-SubCell"/>
</dbReference>
<dbReference type="SUPFAM" id="SSF81321">
    <property type="entry name" value="Family A G protein-coupled receptor-like"/>
    <property type="match status" value="1"/>
</dbReference>
<dbReference type="PANTHER" id="PTHR24240">
    <property type="entry name" value="OPSIN"/>
    <property type="match status" value="1"/>
</dbReference>
<evidence type="ECO:0000256" key="7">
    <source>
        <dbReference type="ARBA" id="ARBA00023170"/>
    </source>
</evidence>
<keyword evidence="6 10" id="KW-0472">Membrane</keyword>
<feature type="domain" description="G-protein coupled receptors family 1 profile" evidence="11">
    <location>
        <begin position="1"/>
        <end position="135"/>
    </location>
</feature>
<gene>
    <name evidence="12" type="ORF">V5799_028655</name>
</gene>
<evidence type="ECO:0000256" key="5">
    <source>
        <dbReference type="ARBA" id="ARBA00023040"/>
    </source>
</evidence>
<keyword evidence="9" id="KW-0844">Vision</keyword>
<dbReference type="Pfam" id="PF00001">
    <property type="entry name" value="7tm_1"/>
    <property type="match status" value="1"/>
</dbReference>
<dbReference type="InterPro" id="IPR000276">
    <property type="entry name" value="GPCR_Rhodpsn"/>
</dbReference>
<keyword evidence="3 10" id="KW-0812">Transmembrane</keyword>
<dbReference type="GO" id="GO:0007601">
    <property type="term" value="P:visual perception"/>
    <property type="evidence" value="ECO:0007669"/>
    <property type="project" value="UniProtKB-KW"/>
</dbReference>
<dbReference type="EMBL" id="JARKHS020032400">
    <property type="protein sequence ID" value="KAK8760079.1"/>
    <property type="molecule type" value="Genomic_DNA"/>
</dbReference>
<dbReference type="PROSITE" id="PS50262">
    <property type="entry name" value="G_PROTEIN_RECEP_F1_2"/>
    <property type="match status" value="1"/>
</dbReference>
<evidence type="ECO:0000313" key="13">
    <source>
        <dbReference type="Proteomes" id="UP001321473"/>
    </source>
</evidence>
<organism evidence="12 13">
    <name type="scientific">Amblyomma americanum</name>
    <name type="common">Lone star tick</name>
    <dbReference type="NCBI Taxonomy" id="6943"/>
    <lineage>
        <taxon>Eukaryota</taxon>
        <taxon>Metazoa</taxon>
        <taxon>Ecdysozoa</taxon>
        <taxon>Arthropoda</taxon>
        <taxon>Chelicerata</taxon>
        <taxon>Arachnida</taxon>
        <taxon>Acari</taxon>
        <taxon>Parasitiformes</taxon>
        <taxon>Ixodida</taxon>
        <taxon>Ixodoidea</taxon>
        <taxon>Ixodidae</taxon>
        <taxon>Amblyomminae</taxon>
        <taxon>Amblyomma</taxon>
    </lineage>
</organism>
<dbReference type="Proteomes" id="UP001321473">
    <property type="component" value="Unassembled WGS sequence"/>
</dbReference>
<evidence type="ECO:0000256" key="9">
    <source>
        <dbReference type="ARBA" id="ARBA00023305"/>
    </source>
</evidence>
<keyword evidence="4 10" id="KW-1133">Transmembrane helix</keyword>
<keyword evidence="5" id="KW-0297">G-protein coupled receptor</keyword>
<keyword evidence="8" id="KW-0807">Transducer</keyword>
<evidence type="ECO:0000313" key="12">
    <source>
        <dbReference type="EMBL" id="KAK8760079.1"/>
    </source>
</evidence>
<feature type="transmembrane region" description="Helical" evidence="10">
    <location>
        <begin position="91"/>
        <end position="114"/>
    </location>
</feature>
<feature type="transmembrane region" description="Helical" evidence="10">
    <location>
        <begin position="50"/>
        <end position="71"/>
    </location>
</feature>
<evidence type="ECO:0000256" key="2">
    <source>
        <dbReference type="ARBA" id="ARBA00010663"/>
    </source>
</evidence>
<comment type="caution">
    <text evidence="12">The sequence shown here is derived from an EMBL/GenBank/DDBJ whole genome shotgun (WGS) entry which is preliminary data.</text>
</comment>
<protein>
    <recommendedName>
        <fullName evidence="11">G-protein coupled receptors family 1 profile domain-containing protein</fullName>
    </recommendedName>
</protein>
<evidence type="ECO:0000256" key="8">
    <source>
        <dbReference type="ARBA" id="ARBA00023224"/>
    </source>
</evidence>
<evidence type="ECO:0000256" key="6">
    <source>
        <dbReference type="ARBA" id="ARBA00023136"/>
    </source>
</evidence>
<reference evidence="12 13" key="1">
    <citation type="journal article" date="2023" name="Arcadia Sci">
        <title>De novo assembly of a long-read Amblyomma americanum tick genome.</title>
        <authorList>
            <person name="Chou S."/>
            <person name="Poskanzer K.E."/>
            <person name="Rollins M."/>
            <person name="Thuy-Boun P.S."/>
        </authorList>
    </citation>
    <scope>NUCLEOTIDE SEQUENCE [LARGE SCALE GENOMIC DNA]</scope>
    <source>
        <strain evidence="12">F_SG_1</strain>
        <tissue evidence="12">Salivary glands</tissue>
    </source>
</reference>
<dbReference type="GO" id="GO:0004930">
    <property type="term" value="F:G protein-coupled receptor activity"/>
    <property type="evidence" value="ECO:0007669"/>
    <property type="project" value="UniProtKB-KW"/>
</dbReference>
<evidence type="ECO:0000256" key="10">
    <source>
        <dbReference type="SAM" id="Phobius"/>
    </source>
</evidence>
<accession>A0AAQ4DC89</accession>
<dbReference type="Gene3D" id="1.20.1070.10">
    <property type="entry name" value="Rhodopsin 7-helix transmembrane proteins"/>
    <property type="match status" value="1"/>
</dbReference>
<evidence type="ECO:0000256" key="1">
    <source>
        <dbReference type="ARBA" id="ARBA00004141"/>
    </source>
</evidence>
<sequence length="135" mass="15023">MGASIFVAPLAATQVVKRSLGSSAVKSAILLSPLVCRCRRWLFGDGGCQAYAFMGFFFGSAHIGTLTLLALDRYLATCRIGFRGKPTYRRYVQLLGIVWFYGFFWAVMPLLGWARLLPDFPTFHGKFFKSVGILP</sequence>
<name>A0AAQ4DC89_AMBAM</name>
<keyword evidence="13" id="KW-1185">Reference proteome</keyword>
<dbReference type="InterPro" id="IPR050125">
    <property type="entry name" value="GPCR_opsins"/>
</dbReference>
<evidence type="ECO:0000259" key="11">
    <source>
        <dbReference type="PROSITE" id="PS50262"/>
    </source>
</evidence>
<dbReference type="AlphaFoldDB" id="A0AAQ4DC89"/>
<comment type="subcellular location">
    <subcellularLocation>
        <location evidence="1">Membrane</location>
        <topology evidence="1">Multi-pass membrane protein</topology>
    </subcellularLocation>
</comment>
<keyword evidence="9" id="KW-0716">Sensory transduction</keyword>
<proteinExistence type="inferred from homology"/>
<evidence type="ECO:0000256" key="4">
    <source>
        <dbReference type="ARBA" id="ARBA00022989"/>
    </source>
</evidence>
<comment type="similarity">
    <text evidence="2">Belongs to the G-protein coupled receptor 1 family.</text>
</comment>
<evidence type="ECO:0000256" key="3">
    <source>
        <dbReference type="ARBA" id="ARBA00022692"/>
    </source>
</evidence>
<dbReference type="InterPro" id="IPR017452">
    <property type="entry name" value="GPCR_Rhodpsn_7TM"/>
</dbReference>
<keyword evidence="7" id="KW-0675">Receptor</keyword>